<organism evidence="2 3">
    <name type="scientific">Paenibacillus eucommiae</name>
    <dbReference type="NCBI Taxonomy" id="1355755"/>
    <lineage>
        <taxon>Bacteria</taxon>
        <taxon>Bacillati</taxon>
        <taxon>Bacillota</taxon>
        <taxon>Bacilli</taxon>
        <taxon>Bacillales</taxon>
        <taxon>Paenibacillaceae</taxon>
        <taxon>Paenibacillus</taxon>
    </lineage>
</organism>
<keyword evidence="3" id="KW-1185">Reference proteome</keyword>
<comment type="caution">
    <text evidence="2">The sequence shown here is derived from an EMBL/GenBank/DDBJ whole genome shotgun (WGS) entry which is preliminary data.</text>
</comment>
<dbReference type="Proteomes" id="UP001519287">
    <property type="component" value="Unassembled WGS sequence"/>
</dbReference>
<dbReference type="RefSeq" id="WP_209971756.1">
    <property type="nucleotide sequence ID" value="NZ_JAGGLB010000007.1"/>
</dbReference>
<proteinExistence type="predicted"/>
<accession>A0ABS4IWU6</accession>
<sequence length="103" mass="11741">MSEQLLLQILHEVQSHNERFDRIESDLAGLKTEVVAIKSDMADLKSQVAEIPFIKQAIMDTNATVNRIEEKQEFSNQTLELLSVRSIDQEARIKKLMFPSAAK</sequence>
<evidence type="ECO:0000313" key="3">
    <source>
        <dbReference type="Proteomes" id="UP001519287"/>
    </source>
</evidence>
<keyword evidence="1" id="KW-0175">Coiled coil</keyword>
<protein>
    <submittedName>
        <fullName evidence="2">Chromosome segregation ATPase</fullName>
    </submittedName>
</protein>
<dbReference type="EMBL" id="JAGGLB010000007">
    <property type="protein sequence ID" value="MBP1991004.1"/>
    <property type="molecule type" value="Genomic_DNA"/>
</dbReference>
<dbReference type="Gene3D" id="1.10.287.540">
    <property type="entry name" value="Helix hairpin bin"/>
    <property type="match status" value="1"/>
</dbReference>
<evidence type="ECO:0000313" key="2">
    <source>
        <dbReference type="EMBL" id="MBP1991004.1"/>
    </source>
</evidence>
<evidence type="ECO:0000256" key="1">
    <source>
        <dbReference type="SAM" id="Coils"/>
    </source>
</evidence>
<name>A0ABS4IWU6_9BACL</name>
<feature type="coiled-coil region" evidence="1">
    <location>
        <begin position="13"/>
        <end position="47"/>
    </location>
</feature>
<gene>
    <name evidence="2" type="ORF">J2Z66_002611</name>
</gene>
<reference evidence="2 3" key="1">
    <citation type="submission" date="2021-03" db="EMBL/GenBank/DDBJ databases">
        <title>Genomic Encyclopedia of Type Strains, Phase IV (KMG-IV): sequencing the most valuable type-strain genomes for metagenomic binning, comparative biology and taxonomic classification.</title>
        <authorList>
            <person name="Goeker M."/>
        </authorList>
    </citation>
    <scope>NUCLEOTIDE SEQUENCE [LARGE SCALE GENOMIC DNA]</scope>
    <source>
        <strain evidence="2 3">DSM 26048</strain>
    </source>
</reference>